<evidence type="ECO:0000313" key="4">
    <source>
        <dbReference type="Proteomes" id="UP000598120"/>
    </source>
</evidence>
<keyword evidence="1" id="KW-0812">Transmembrane</keyword>
<name>A0A8J2TU61_9FLAO</name>
<evidence type="ECO:0000259" key="2">
    <source>
        <dbReference type="Pfam" id="PF12146"/>
    </source>
</evidence>
<evidence type="ECO:0000313" key="3">
    <source>
        <dbReference type="EMBL" id="GFZ93026.1"/>
    </source>
</evidence>
<accession>A0A8J2TU61</accession>
<dbReference type="InterPro" id="IPR022742">
    <property type="entry name" value="Hydrolase_4"/>
</dbReference>
<organism evidence="3 4">
    <name type="scientific">Aquaticitalea lipolytica</name>
    <dbReference type="NCBI Taxonomy" id="1247562"/>
    <lineage>
        <taxon>Bacteria</taxon>
        <taxon>Pseudomonadati</taxon>
        <taxon>Bacteroidota</taxon>
        <taxon>Flavobacteriia</taxon>
        <taxon>Flavobacteriales</taxon>
        <taxon>Flavobacteriaceae</taxon>
        <taxon>Aquaticitalea</taxon>
    </lineage>
</organism>
<keyword evidence="1" id="KW-1133">Transmembrane helix</keyword>
<dbReference type="SUPFAM" id="SSF53474">
    <property type="entry name" value="alpha/beta-Hydrolases"/>
    <property type="match status" value="1"/>
</dbReference>
<dbReference type="RefSeq" id="WP_188606861.1">
    <property type="nucleotide sequence ID" value="NZ_BMIC01000007.1"/>
</dbReference>
<keyword evidence="3" id="KW-0378">Hydrolase</keyword>
<dbReference type="PANTHER" id="PTHR12277:SF81">
    <property type="entry name" value="PROTEIN ABHD13"/>
    <property type="match status" value="1"/>
</dbReference>
<evidence type="ECO:0000256" key="1">
    <source>
        <dbReference type="SAM" id="Phobius"/>
    </source>
</evidence>
<keyword evidence="4" id="KW-1185">Reference proteome</keyword>
<dbReference type="Proteomes" id="UP000598120">
    <property type="component" value="Unassembled WGS sequence"/>
</dbReference>
<gene>
    <name evidence="3" type="ORF">GCM10011531_26300</name>
</gene>
<dbReference type="Pfam" id="PF12146">
    <property type="entry name" value="Hydrolase_4"/>
    <property type="match status" value="1"/>
</dbReference>
<proteinExistence type="predicted"/>
<keyword evidence="1" id="KW-0472">Membrane</keyword>
<comment type="caution">
    <text evidence="3">The sequence shown here is derived from an EMBL/GenBank/DDBJ whole genome shotgun (WGS) entry which is preliminary data.</text>
</comment>
<feature type="transmembrane region" description="Helical" evidence="1">
    <location>
        <begin position="12"/>
        <end position="34"/>
    </location>
</feature>
<dbReference type="GO" id="GO:0016787">
    <property type="term" value="F:hydrolase activity"/>
    <property type="evidence" value="ECO:0007669"/>
    <property type="project" value="UniProtKB-KW"/>
</dbReference>
<protein>
    <submittedName>
        <fullName evidence="3">Alpha/beta hydrolase</fullName>
    </submittedName>
</protein>
<reference evidence="3 4" key="1">
    <citation type="journal article" date="2014" name="Int. J. Syst. Evol. Microbiol.">
        <title>Complete genome sequence of Corynebacterium casei LMG S-19264T (=DSM 44701T), isolated from a smear-ripened cheese.</title>
        <authorList>
            <consortium name="US DOE Joint Genome Institute (JGI-PGF)"/>
            <person name="Walter F."/>
            <person name="Albersmeier A."/>
            <person name="Kalinowski J."/>
            <person name="Ruckert C."/>
        </authorList>
    </citation>
    <scope>NUCLEOTIDE SEQUENCE [LARGE SCALE GENOMIC DNA]</scope>
    <source>
        <strain evidence="3 4">CGMCC 1.15295</strain>
    </source>
</reference>
<feature type="domain" description="Serine aminopeptidase S33" evidence="2">
    <location>
        <begin position="79"/>
        <end position="186"/>
    </location>
</feature>
<dbReference type="PANTHER" id="PTHR12277">
    <property type="entry name" value="ALPHA/BETA HYDROLASE DOMAIN-CONTAINING PROTEIN"/>
    <property type="match status" value="1"/>
</dbReference>
<sequence length="274" mass="31428">MSITVPKKLKQGLKKAIIIILGLYVMIGMALYLLQEKILFRPTVLQQDYKFEFSYPYEELFLKTDENAVINAIHFKVENPKGVILYFHGNAGDLQRWGMITEFFVEKDYDVFVMDYRTYGKSTGALSEAALYSDAQFCYDYLKKNYNTETITIYGRSLGTGIATYIASKNVVKQLILETPYYSITNVAKHRFPIYPVTNLLKYKLPSFEFIKKVNSPIFIFHGTDDAVVPFKSGKKLSEIASKNQLNFTTIEGGNHNNLIEFDAYKQGIDNILK</sequence>
<dbReference type="AlphaFoldDB" id="A0A8J2TU61"/>
<dbReference type="EMBL" id="BMIC01000007">
    <property type="protein sequence ID" value="GFZ93026.1"/>
    <property type="molecule type" value="Genomic_DNA"/>
</dbReference>
<dbReference type="Gene3D" id="3.40.50.1820">
    <property type="entry name" value="alpha/beta hydrolase"/>
    <property type="match status" value="2"/>
</dbReference>
<dbReference type="InterPro" id="IPR029058">
    <property type="entry name" value="AB_hydrolase_fold"/>
</dbReference>